<accession>A0AAD4LHC3</accession>
<evidence type="ECO:0000256" key="1">
    <source>
        <dbReference type="SAM" id="MobiDB-lite"/>
    </source>
</evidence>
<comment type="caution">
    <text evidence="3">The sequence shown here is derived from an EMBL/GenBank/DDBJ whole genome shotgun (WGS) entry which is preliminary data.</text>
</comment>
<feature type="region of interest" description="Disordered" evidence="1">
    <location>
        <begin position="66"/>
        <end position="123"/>
    </location>
</feature>
<dbReference type="Proteomes" id="UP001201163">
    <property type="component" value="Unassembled WGS sequence"/>
</dbReference>
<name>A0AAD4LHC3_9AGAM</name>
<feature type="domain" description="BRCT" evidence="2">
    <location>
        <begin position="1"/>
        <end position="62"/>
    </location>
</feature>
<sequence length="154" mass="17194">MHGGTVARTYQERRTAQYYFCSGADDPWVARISVQGLIVFDAAWIARCVREQFRVAIAPYVLDDDGAEEPQQQQQQGKKVHGKRRASERLSSPSPAARNPLRAPKRARLGSSPDHGVKREDGGVPHLDLAAKLECKRRARGGCAICALFFVYHY</sequence>
<dbReference type="EMBL" id="JAKELL010000037">
    <property type="protein sequence ID" value="KAH8989468.1"/>
    <property type="molecule type" value="Genomic_DNA"/>
</dbReference>
<evidence type="ECO:0000259" key="2">
    <source>
        <dbReference type="PROSITE" id="PS50172"/>
    </source>
</evidence>
<dbReference type="InterPro" id="IPR001357">
    <property type="entry name" value="BRCT_dom"/>
</dbReference>
<reference evidence="3" key="1">
    <citation type="submission" date="2022-01" db="EMBL/GenBank/DDBJ databases">
        <title>Comparative genomics reveals a dynamic genome evolution in the ectomycorrhizal milk-cap (Lactarius) mushrooms.</title>
        <authorList>
            <consortium name="DOE Joint Genome Institute"/>
            <person name="Lebreton A."/>
            <person name="Tang N."/>
            <person name="Kuo A."/>
            <person name="LaButti K."/>
            <person name="Drula E."/>
            <person name="Barry K."/>
            <person name="Clum A."/>
            <person name="Lipzen A."/>
            <person name="Mousain D."/>
            <person name="Ng V."/>
            <person name="Wang R."/>
            <person name="Wang X."/>
            <person name="Dai Y."/>
            <person name="Henrissat B."/>
            <person name="Grigoriev I.V."/>
            <person name="Guerin-Laguette A."/>
            <person name="Yu F."/>
            <person name="Martin F.M."/>
        </authorList>
    </citation>
    <scope>NUCLEOTIDE SEQUENCE</scope>
    <source>
        <strain evidence="3">QP</strain>
    </source>
</reference>
<evidence type="ECO:0000313" key="3">
    <source>
        <dbReference type="EMBL" id="KAH8989468.1"/>
    </source>
</evidence>
<keyword evidence="4" id="KW-1185">Reference proteome</keyword>
<organism evidence="3 4">
    <name type="scientific">Lactarius akahatsu</name>
    <dbReference type="NCBI Taxonomy" id="416441"/>
    <lineage>
        <taxon>Eukaryota</taxon>
        <taxon>Fungi</taxon>
        <taxon>Dikarya</taxon>
        <taxon>Basidiomycota</taxon>
        <taxon>Agaricomycotina</taxon>
        <taxon>Agaricomycetes</taxon>
        <taxon>Russulales</taxon>
        <taxon>Russulaceae</taxon>
        <taxon>Lactarius</taxon>
    </lineage>
</organism>
<proteinExistence type="predicted"/>
<gene>
    <name evidence="3" type="ORF">EDB92DRAFT_1868446</name>
</gene>
<evidence type="ECO:0000313" key="4">
    <source>
        <dbReference type="Proteomes" id="UP001201163"/>
    </source>
</evidence>
<dbReference type="PROSITE" id="PS50172">
    <property type="entry name" value="BRCT"/>
    <property type="match status" value="1"/>
</dbReference>
<dbReference type="AlphaFoldDB" id="A0AAD4LHC3"/>
<protein>
    <recommendedName>
        <fullName evidence="2">BRCT domain-containing protein</fullName>
    </recommendedName>
</protein>